<sequence length="189" mass="21584">MRDPGPMRTFLETERLVLRRFTERDTDNLVGLDSDPEVMRYINGGAPTPPEQVRDEILPRLLGYYERFAAFGCWAVQEKESGDFAGWGSLRPDPDAGPELGYRLRRAAWGRGYATELGEALLRRAFAEPGTERVWAQTMAVNVRSRRVLEKLGLRYVRTFWPDLEPIPGSAEGDVEYEVTRGDWESTKD</sequence>
<keyword evidence="3" id="KW-1185">Reference proteome</keyword>
<name>A0A5N0UN94_9PSEU</name>
<dbReference type="Proteomes" id="UP000319769">
    <property type="component" value="Unassembled WGS sequence"/>
</dbReference>
<evidence type="ECO:0000259" key="1">
    <source>
        <dbReference type="PROSITE" id="PS51186"/>
    </source>
</evidence>
<evidence type="ECO:0000313" key="3">
    <source>
        <dbReference type="Proteomes" id="UP000319769"/>
    </source>
</evidence>
<dbReference type="SUPFAM" id="SSF55729">
    <property type="entry name" value="Acyl-CoA N-acyltransferases (Nat)"/>
    <property type="match status" value="1"/>
</dbReference>
<protein>
    <submittedName>
        <fullName evidence="2">GNAT family N-acetyltransferase</fullName>
    </submittedName>
</protein>
<proteinExistence type="predicted"/>
<comment type="caution">
    <text evidence="2">The sequence shown here is derived from an EMBL/GenBank/DDBJ whole genome shotgun (WGS) entry which is preliminary data.</text>
</comment>
<evidence type="ECO:0000313" key="2">
    <source>
        <dbReference type="EMBL" id="KAA9149204.1"/>
    </source>
</evidence>
<dbReference type="InterPro" id="IPR051531">
    <property type="entry name" value="N-acetyltransferase"/>
</dbReference>
<dbReference type="PANTHER" id="PTHR43792:SF1">
    <property type="entry name" value="N-ACETYLTRANSFERASE DOMAIN-CONTAINING PROTEIN"/>
    <property type="match status" value="1"/>
</dbReference>
<dbReference type="PANTHER" id="PTHR43792">
    <property type="entry name" value="GNAT FAMILY, PUTATIVE (AFU_ORTHOLOGUE AFUA_3G00765)-RELATED-RELATED"/>
    <property type="match status" value="1"/>
</dbReference>
<reference evidence="2" key="1">
    <citation type="submission" date="2019-09" db="EMBL/GenBank/DDBJ databases">
        <authorList>
            <person name="Teo W.F.A."/>
            <person name="Duangmal K."/>
        </authorList>
    </citation>
    <scope>NUCLEOTIDE SEQUENCE [LARGE SCALE GENOMIC DNA]</scope>
    <source>
        <strain evidence="2">K81G1</strain>
    </source>
</reference>
<accession>A0A5N0UN94</accession>
<dbReference type="InterPro" id="IPR016181">
    <property type="entry name" value="Acyl_CoA_acyltransferase"/>
</dbReference>
<dbReference type="OrthoDB" id="3533156at2"/>
<dbReference type="InterPro" id="IPR000182">
    <property type="entry name" value="GNAT_dom"/>
</dbReference>
<dbReference type="GO" id="GO:0016747">
    <property type="term" value="F:acyltransferase activity, transferring groups other than amino-acyl groups"/>
    <property type="evidence" value="ECO:0007669"/>
    <property type="project" value="InterPro"/>
</dbReference>
<feature type="domain" description="N-acetyltransferase" evidence="1">
    <location>
        <begin position="16"/>
        <end position="182"/>
    </location>
</feature>
<dbReference type="EMBL" id="VMNW02000149">
    <property type="protein sequence ID" value="KAA9149204.1"/>
    <property type="molecule type" value="Genomic_DNA"/>
</dbReference>
<dbReference type="Pfam" id="PF13302">
    <property type="entry name" value="Acetyltransf_3"/>
    <property type="match status" value="1"/>
</dbReference>
<dbReference type="Gene3D" id="3.40.630.30">
    <property type="match status" value="1"/>
</dbReference>
<dbReference type="PROSITE" id="PS51186">
    <property type="entry name" value="GNAT"/>
    <property type="match status" value="1"/>
</dbReference>
<organism evidence="2 3">
    <name type="scientific">Amycolatopsis acidicola</name>
    <dbReference type="NCBI Taxonomy" id="2596893"/>
    <lineage>
        <taxon>Bacteria</taxon>
        <taxon>Bacillati</taxon>
        <taxon>Actinomycetota</taxon>
        <taxon>Actinomycetes</taxon>
        <taxon>Pseudonocardiales</taxon>
        <taxon>Pseudonocardiaceae</taxon>
        <taxon>Amycolatopsis</taxon>
    </lineage>
</organism>
<gene>
    <name evidence="2" type="ORF">FPZ12_043800</name>
</gene>
<dbReference type="AlphaFoldDB" id="A0A5N0UN94"/>